<dbReference type="Proteomes" id="UP001056120">
    <property type="component" value="Linkage Group LG25"/>
</dbReference>
<comment type="caution">
    <text evidence="1">The sequence shown here is derived from an EMBL/GenBank/DDBJ whole genome shotgun (WGS) entry which is preliminary data.</text>
</comment>
<accession>A0ACB9A4H6</accession>
<gene>
    <name evidence="1" type="ORF">L1987_74767</name>
</gene>
<keyword evidence="2" id="KW-1185">Reference proteome</keyword>
<name>A0ACB9A4H6_9ASTR</name>
<dbReference type="EMBL" id="CM042042">
    <property type="protein sequence ID" value="KAI3704544.1"/>
    <property type="molecule type" value="Genomic_DNA"/>
</dbReference>
<evidence type="ECO:0000313" key="1">
    <source>
        <dbReference type="EMBL" id="KAI3704544.1"/>
    </source>
</evidence>
<reference evidence="1 2" key="2">
    <citation type="journal article" date="2022" name="Mol. Ecol. Resour.">
        <title>The genomes of chicory, endive, great burdock and yacon provide insights into Asteraceae paleo-polyploidization history and plant inulin production.</title>
        <authorList>
            <person name="Fan W."/>
            <person name="Wang S."/>
            <person name="Wang H."/>
            <person name="Wang A."/>
            <person name="Jiang F."/>
            <person name="Liu H."/>
            <person name="Zhao H."/>
            <person name="Xu D."/>
            <person name="Zhang Y."/>
        </authorList>
    </citation>
    <scope>NUCLEOTIDE SEQUENCE [LARGE SCALE GENOMIC DNA]</scope>
    <source>
        <strain evidence="2">cv. Yunnan</strain>
        <tissue evidence="1">Leaves</tissue>
    </source>
</reference>
<evidence type="ECO:0000313" key="2">
    <source>
        <dbReference type="Proteomes" id="UP001056120"/>
    </source>
</evidence>
<protein>
    <submittedName>
        <fullName evidence="1">Uncharacterized protein</fullName>
    </submittedName>
</protein>
<reference evidence="2" key="1">
    <citation type="journal article" date="2022" name="Mol. Ecol. Resour.">
        <title>The genomes of chicory, endive, great burdock and yacon provide insights into Asteraceae palaeo-polyploidization history and plant inulin production.</title>
        <authorList>
            <person name="Fan W."/>
            <person name="Wang S."/>
            <person name="Wang H."/>
            <person name="Wang A."/>
            <person name="Jiang F."/>
            <person name="Liu H."/>
            <person name="Zhao H."/>
            <person name="Xu D."/>
            <person name="Zhang Y."/>
        </authorList>
    </citation>
    <scope>NUCLEOTIDE SEQUENCE [LARGE SCALE GENOMIC DNA]</scope>
    <source>
        <strain evidence="2">cv. Yunnan</strain>
    </source>
</reference>
<sequence length="91" mass="9616">MANDGNGGHKSPSLFHGGGGTRCRGYHLRSVRGLNNAAQSTPDRQTACGCLKGVYASNFQASVASTSLTRSALPLTAPRFTEVETYALRED</sequence>
<organism evidence="1 2">
    <name type="scientific">Smallanthus sonchifolius</name>
    <dbReference type="NCBI Taxonomy" id="185202"/>
    <lineage>
        <taxon>Eukaryota</taxon>
        <taxon>Viridiplantae</taxon>
        <taxon>Streptophyta</taxon>
        <taxon>Embryophyta</taxon>
        <taxon>Tracheophyta</taxon>
        <taxon>Spermatophyta</taxon>
        <taxon>Magnoliopsida</taxon>
        <taxon>eudicotyledons</taxon>
        <taxon>Gunneridae</taxon>
        <taxon>Pentapetalae</taxon>
        <taxon>asterids</taxon>
        <taxon>campanulids</taxon>
        <taxon>Asterales</taxon>
        <taxon>Asteraceae</taxon>
        <taxon>Asteroideae</taxon>
        <taxon>Heliantheae alliance</taxon>
        <taxon>Millerieae</taxon>
        <taxon>Smallanthus</taxon>
    </lineage>
</organism>
<proteinExistence type="predicted"/>